<feature type="region of interest" description="Disordered" evidence="1">
    <location>
        <begin position="1"/>
        <end position="56"/>
    </location>
</feature>
<dbReference type="GeneID" id="19334240"/>
<dbReference type="OrthoDB" id="3645744at2759"/>
<feature type="compositionally biased region" description="Basic and acidic residues" evidence="1">
    <location>
        <begin position="1"/>
        <end position="12"/>
    </location>
</feature>
<sequence>MSGLMDKVKDKVSSGGSGGASGNQPSGIEKGVNSQVHKPLTNTQHTEVDSATDRAGLGDKYDDKINKFADGQVNKRIPGMRYEMKQWGYQVFVIGSTSCIMPECSWEYCADLNGVQLLHNLPREKKIMLTSCRIEPPRTVVNVLTDSCFRVYGHGSAVEKGGQWYSLRRVEKKRWRDRRLCSFCGHMVSIALRRESRCNTAELLKFSQIRYEMSSSSTGSSSPRTCPD</sequence>
<gene>
    <name evidence="2" type="ORF">MYCFIDRAFT_179938</name>
</gene>
<proteinExistence type="predicted"/>
<dbReference type="Proteomes" id="UP000016932">
    <property type="component" value="Unassembled WGS sequence"/>
</dbReference>
<dbReference type="HOGENOM" id="CLU_1215230_0_0_1"/>
<dbReference type="VEuPathDB" id="FungiDB:MYCFIDRAFT_179938"/>
<evidence type="ECO:0000256" key="1">
    <source>
        <dbReference type="SAM" id="MobiDB-lite"/>
    </source>
</evidence>
<dbReference type="KEGG" id="pfj:MYCFIDRAFT_179938"/>
<dbReference type="EMBL" id="KB446566">
    <property type="protein sequence ID" value="EME77362.1"/>
    <property type="molecule type" value="Genomic_DNA"/>
</dbReference>
<feature type="compositionally biased region" description="Basic and acidic residues" evidence="1">
    <location>
        <begin position="46"/>
        <end position="56"/>
    </location>
</feature>
<evidence type="ECO:0000313" key="2">
    <source>
        <dbReference type="EMBL" id="EME77362.1"/>
    </source>
</evidence>
<accession>M3AIS0</accession>
<evidence type="ECO:0000313" key="3">
    <source>
        <dbReference type="Proteomes" id="UP000016932"/>
    </source>
</evidence>
<name>M3AIS0_PSEFD</name>
<keyword evidence="3" id="KW-1185">Reference proteome</keyword>
<dbReference type="AlphaFoldDB" id="M3AIS0"/>
<feature type="compositionally biased region" description="Polar residues" evidence="1">
    <location>
        <begin position="32"/>
        <end position="45"/>
    </location>
</feature>
<dbReference type="RefSeq" id="XP_007932120.1">
    <property type="nucleotide sequence ID" value="XM_007933929.1"/>
</dbReference>
<organism evidence="2 3">
    <name type="scientific">Pseudocercospora fijiensis (strain CIRAD86)</name>
    <name type="common">Black leaf streak disease fungus</name>
    <name type="synonym">Mycosphaerella fijiensis</name>
    <dbReference type="NCBI Taxonomy" id="383855"/>
    <lineage>
        <taxon>Eukaryota</taxon>
        <taxon>Fungi</taxon>
        <taxon>Dikarya</taxon>
        <taxon>Ascomycota</taxon>
        <taxon>Pezizomycotina</taxon>
        <taxon>Dothideomycetes</taxon>
        <taxon>Dothideomycetidae</taxon>
        <taxon>Mycosphaerellales</taxon>
        <taxon>Mycosphaerellaceae</taxon>
        <taxon>Pseudocercospora</taxon>
    </lineage>
</organism>
<protein>
    <submittedName>
        <fullName evidence="2">Uncharacterized protein</fullName>
    </submittedName>
</protein>
<reference evidence="2 3" key="1">
    <citation type="journal article" date="2012" name="PLoS Pathog.">
        <title>Diverse lifestyles and strategies of plant pathogenesis encoded in the genomes of eighteen Dothideomycetes fungi.</title>
        <authorList>
            <person name="Ohm R.A."/>
            <person name="Feau N."/>
            <person name="Henrissat B."/>
            <person name="Schoch C.L."/>
            <person name="Horwitz B.A."/>
            <person name="Barry K.W."/>
            <person name="Condon B.J."/>
            <person name="Copeland A.C."/>
            <person name="Dhillon B."/>
            <person name="Glaser F."/>
            <person name="Hesse C.N."/>
            <person name="Kosti I."/>
            <person name="LaButti K."/>
            <person name="Lindquist E.A."/>
            <person name="Lucas S."/>
            <person name="Salamov A.A."/>
            <person name="Bradshaw R.E."/>
            <person name="Ciuffetti L."/>
            <person name="Hamelin R.C."/>
            <person name="Kema G.H.J."/>
            <person name="Lawrence C."/>
            <person name="Scott J.A."/>
            <person name="Spatafora J.W."/>
            <person name="Turgeon B.G."/>
            <person name="de Wit P.J.G.M."/>
            <person name="Zhong S."/>
            <person name="Goodwin S.B."/>
            <person name="Grigoriev I.V."/>
        </authorList>
    </citation>
    <scope>NUCLEOTIDE SEQUENCE [LARGE SCALE GENOMIC DNA]</scope>
    <source>
        <strain evidence="2 3">CIRAD86</strain>
    </source>
</reference>